<protein>
    <submittedName>
        <fullName evidence="2">Uncharacterized protein</fullName>
    </submittedName>
</protein>
<name>A0A9P5NEP8_GYMJU</name>
<comment type="caution">
    <text evidence="2">The sequence shown here is derived from an EMBL/GenBank/DDBJ whole genome shotgun (WGS) entry which is preliminary data.</text>
</comment>
<evidence type="ECO:0000256" key="1">
    <source>
        <dbReference type="SAM" id="MobiDB-lite"/>
    </source>
</evidence>
<keyword evidence="3" id="KW-1185">Reference proteome</keyword>
<accession>A0A9P5NEP8</accession>
<feature type="region of interest" description="Disordered" evidence="1">
    <location>
        <begin position="1"/>
        <end position="23"/>
    </location>
</feature>
<evidence type="ECO:0000313" key="2">
    <source>
        <dbReference type="EMBL" id="KAF8881830.1"/>
    </source>
</evidence>
<dbReference type="EMBL" id="JADNYJ010000128">
    <property type="protein sequence ID" value="KAF8881830.1"/>
    <property type="molecule type" value="Genomic_DNA"/>
</dbReference>
<sequence length="86" mass="9530">MFPTAARLSKASRAPLTPKRGNKTFTRQAFLPGGRRTGAPGKHVIRGKAKYRLLDEKVRVYVAPPVEEIESSPVRLARPSSSFRPD</sequence>
<dbReference type="AlphaFoldDB" id="A0A9P5NEP8"/>
<proteinExistence type="predicted"/>
<gene>
    <name evidence="2" type="ORF">CPB84DRAFT_1817220</name>
</gene>
<reference evidence="2" key="1">
    <citation type="submission" date="2020-11" db="EMBL/GenBank/DDBJ databases">
        <authorList>
            <consortium name="DOE Joint Genome Institute"/>
            <person name="Ahrendt S."/>
            <person name="Riley R."/>
            <person name="Andreopoulos W."/>
            <person name="LaButti K."/>
            <person name="Pangilinan J."/>
            <person name="Ruiz-duenas F.J."/>
            <person name="Barrasa J.M."/>
            <person name="Sanchez-Garcia M."/>
            <person name="Camarero S."/>
            <person name="Miyauchi S."/>
            <person name="Serrano A."/>
            <person name="Linde D."/>
            <person name="Babiker R."/>
            <person name="Drula E."/>
            <person name="Ayuso-Fernandez I."/>
            <person name="Pacheco R."/>
            <person name="Padilla G."/>
            <person name="Ferreira P."/>
            <person name="Barriuso J."/>
            <person name="Kellner H."/>
            <person name="Castanera R."/>
            <person name="Alfaro M."/>
            <person name="Ramirez L."/>
            <person name="Pisabarro A.G."/>
            <person name="Kuo A."/>
            <person name="Tritt A."/>
            <person name="Lipzen A."/>
            <person name="He G."/>
            <person name="Yan M."/>
            <person name="Ng V."/>
            <person name="Cullen D."/>
            <person name="Martin F."/>
            <person name="Rosso M.-N."/>
            <person name="Henrissat B."/>
            <person name="Hibbett D."/>
            <person name="Martinez A.T."/>
            <person name="Grigoriev I.V."/>
        </authorList>
    </citation>
    <scope>NUCLEOTIDE SEQUENCE</scope>
    <source>
        <strain evidence="2">AH 44721</strain>
    </source>
</reference>
<evidence type="ECO:0000313" key="3">
    <source>
        <dbReference type="Proteomes" id="UP000724874"/>
    </source>
</evidence>
<dbReference type="Proteomes" id="UP000724874">
    <property type="component" value="Unassembled WGS sequence"/>
</dbReference>
<dbReference type="OrthoDB" id="408933at2759"/>
<organism evidence="2 3">
    <name type="scientific">Gymnopilus junonius</name>
    <name type="common">Spectacular rustgill mushroom</name>
    <name type="synonym">Gymnopilus spectabilis subsp. junonius</name>
    <dbReference type="NCBI Taxonomy" id="109634"/>
    <lineage>
        <taxon>Eukaryota</taxon>
        <taxon>Fungi</taxon>
        <taxon>Dikarya</taxon>
        <taxon>Basidiomycota</taxon>
        <taxon>Agaricomycotina</taxon>
        <taxon>Agaricomycetes</taxon>
        <taxon>Agaricomycetidae</taxon>
        <taxon>Agaricales</taxon>
        <taxon>Agaricineae</taxon>
        <taxon>Hymenogastraceae</taxon>
        <taxon>Gymnopilus</taxon>
    </lineage>
</organism>